<protein>
    <submittedName>
        <fullName evidence="1">Uncharacterized protein</fullName>
    </submittedName>
</protein>
<gene>
    <name evidence="1" type="ORF">AB3X84_06890</name>
</gene>
<keyword evidence="2" id="KW-1185">Reference proteome</keyword>
<proteinExistence type="predicted"/>
<dbReference type="Proteomes" id="UP001558535">
    <property type="component" value="Unassembled WGS sequence"/>
</dbReference>
<dbReference type="RefSeq" id="WP_368608369.1">
    <property type="nucleotide sequence ID" value="NZ_JBFPKB010000004.1"/>
</dbReference>
<accession>A0ABV3W9S3</accession>
<evidence type="ECO:0000313" key="1">
    <source>
        <dbReference type="EMBL" id="MEX3749723.1"/>
    </source>
</evidence>
<name>A0ABV3W9S3_9BURK</name>
<evidence type="ECO:0000313" key="2">
    <source>
        <dbReference type="Proteomes" id="UP001558535"/>
    </source>
</evidence>
<organism evidence="1 2">
    <name type="scientific">Paraburkholderia phenoliruptrix</name>
    <dbReference type="NCBI Taxonomy" id="252970"/>
    <lineage>
        <taxon>Bacteria</taxon>
        <taxon>Pseudomonadati</taxon>
        <taxon>Pseudomonadota</taxon>
        <taxon>Betaproteobacteria</taxon>
        <taxon>Burkholderiales</taxon>
        <taxon>Burkholderiaceae</taxon>
        <taxon>Paraburkholderia</taxon>
    </lineage>
</organism>
<comment type="caution">
    <text evidence="1">The sequence shown here is derived from an EMBL/GenBank/DDBJ whole genome shotgun (WGS) entry which is preliminary data.</text>
</comment>
<reference evidence="1 2" key="1">
    <citation type="submission" date="2024-07" db="EMBL/GenBank/DDBJ databases">
        <title>A survey of Mimosa microsymbionts across Brazilian biomes reveals a high diversity of Paraburkholderia nodulating endemic species, but also that Cupriavidus is common as a symbiont of widespread species.</title>
        <authorList>
            <person name="Rouws L."/>
            <person name="Barauna A."/>
            <person name="Beukes C."/>
            <person name="Rouws J.R.C."/>
            <person name="De Faria S.M."/>
            <person name="Gross E."/>
            <person name="Bueno Dos Reis Junior F."/>
            <person name="Simon M.F."/>
            <person name="Maluk M."/>
            <person name="Odee D.W."/>
            <person name="Kenicer G."/>
            <person name="Young J.P.W."/>
            <person name="Reis V.M."/>
            <person name="Zilli J."/>
            <person name="James E.K."/>
        </authorList>
    </citation>
    <scope>NUCLEOTIDE SEQUENCE [LARGE SCALE GENOMIC DNA]</scope>
    <source>
        <strain evidence="1 2">BR14375</strain>
    </source>
</reference>
<sequence>MDVKLVTKLLTVALSDEPEHDLPALSNFCSDMLNITALEWLALLSFLSASSFDITGFRPSRRYNPEIERDAVRIAARILLRWPQIAFEELSTCWQHNKLTARQSPMISLRQLRLHPPIRHAISLRDGMQLPKFVCDAIGSYMRALTIHSEGLGLAVNPDWLVFTGNDIPKLRVDDPVDGHGETSDSLRLNAVVSLSDRISELRQADIALHEFRVVERMIHATDFQRRLLQQRGFLRPLQGSRVITSIEIYKFGAWIRQTASTRLPSFALIPLSALSRWGGFLLERVIAAVQSRTIPLFRSSLECTRLDQCFIDERSLGSLSGDG</sequence>
<dbReference type="EMBL" id="JBFPKE010000002">
    <property type="protein sequence ID" value="MEX3749723.1"/>
    <property type="molecule type" value="Genomic_DNA"/>
</dbReference>